<evidence type="ECO:0000259" key="16">
    <source>
        <dbReference type="PROSITE" id="PS51437"/>
    </source>
</evidence>
<comment type="caution">
    <text evidence="17">The sequence shown here is derived from an EMBL/GenBank/DDBJ whole genome shotgun (WGS) entry which is preliminary data.</text>
</comment>
<evidence type="ECO:0000256" key="9">
    <source>
        <dbReference type="ARBA" id="ARBA00023054"/>
    </source>
</evidence>
<keyword evidence="8 14" id="KW-0040">ANK repeat</keyword>
<keyword evidence="4" id="KW-0677">Repeat</keyword>
<evidence type="ECO:0000256" key="12">
    <source>
        <dbReference type="ARBA" id="ARBA00023163"/>
    </source>
</evidence>
<dbReference type="InterPro" id="IPR002110">
    <property type="entry name" value="Ankyrin_rpt"/>
</dbReference>
<evidence type="ECO:0000256" key="7">
    <source>
        <dbReference type="ARBA" id="ARBA00023015"/>
    </source>
</evidence>
<reference evidence="17" key="2">
    <citation type="submission" date="2023-04" db="EMBL/GenBank/DDBJ databases">
        <authorList>
            <person name="Bruccoleri R.E."/>
            <person name="Oakeley E.J."/>
            <person name="Faust A.-M."/>
            <person name="Dessus-Babus S."/>
            <person name="Altorfer M."/>
            <person name="Burckhardt D."/>
            <person name="Oertli M."/>
            <person name="Naumann U."/>
            <person name="Petersen F."/>
            <person name="Wong J."/>
        </authorList>
    </citation>
    <scope>NUCLEOTIDE SEQUENCE</scope>
    <source>
        <strain evidence="17">GSM-AAB239-AS_SAM_17_03QT</strain>
        <tissue evidence="17">Leaf</tissue>
    </source>
</reference>
<dbReference type="Pfam" id="PF03859">
    <property type="entry name" value="CG-1"/>
    <property type="match status" value="1"/>
</dbReference>
<feature type="region of interest" description="Disordered" evidence="15">
    <location>
        <begin position="145"/>
        <end position="196"/>
    </location>
</feature>
<dbReference type="InterPro" id="IPR027417">
    <property type="entry name" value="P-loop_NTPase"/>
</dbReference>
<keyword evidence="18" id="KW-1185">Reference proteome</keyword>
<feature type="compositionally biased region" description="Polar residues" evidence="15">
    <location>
        <begin position="151"/>
        <end position="196"/>
    </location>
</feature>
<feature type="repeat" description="ANK" evidence="14">
    <location>
        <begin position="692"/>
        <end position="724"/>
    </location>
</feature>
<dbReference type="PANTHER" id="PTHR23335:SF29">
    <property type="entry name" value="CALMODULIN-BINDING TRANSCRIPTION ACTIVATOR 1"/>
    <property type="match status" value="1"/>
</dbReference>
<dbReference type="SMART" id="SM00015">
    <property type="entry name" value="IQ"/>
    <property type="match status" value="2"/>
</dbReference>
<dbReference type="SUPFAM" id="SSF48403">
    <property type="entry name" value="Ankyrin repeat"/>
    <property type="match status" value="1"/>
</dbReference>
<keyword evidence="5" id="KW-0106">Calcium</keyword>
<dbReference type="InterPro" id="IPR013783">
    <property type="entry name" value="Ig-like_fold"/>
</dbReference>
<comment type="subcellular location">
    <subcellularLocation>
        <location evidence="1">Nucleus</location>
    </subcellularLocation>
</comment>
<evidence type="ECO:0000256" key="2">
    <source>
        <dbReference type="ARBA" id="ARBA00008267"/>
    </source>
</evidence>
<dbReference type="EMBL" id="JANAVB010041417">
    <property type="protein sequence ID" value="KAJ6796272.1"/>
    <property type="molecule type" value="Genomic_DNA"/>
</dbReference>
<evidence type="ECO:0000256" key="6">
    <source>
        <dbReference type="ARBA" id="ARBA00022860"/>
    </source>
</evidence>
<keyword evidence="6" id="KW-0112">Calmodulin-binding</keyword>
<dbReference type="Proteomes" id="UP001140949">
    <property type="component" value="Unassembled WGS sequence"/>
</dbReference>
<evidence type="ECO:0000256" key="3">
    <source>
        <dbReference type="ARBA" id="ARBA00022553"/>
    </source>
</evidence>
<proteinExistence type="inferred from homology"/>
<dbReference type="InterPro" id="IPR002909">
    <property type="entry name" value="IPT_dom"/>
</dbReference>
<dbReference type="PROSITE" id="PS50096">
    <property type="entry name" value="IQ"/>
    <property type="match status" value="2"/>
</dbReference>
<evidence type="ECO:0000256" key="11">
    <source>
        <dbReference type="ARBA" id="ARBA00023159"/>
    </source>
</evidence>
<dbReference type="GO" id="GO:0003712">
    <property type="term" value="F:transcription coregulator activity"/>
    <property type="evidence" value="ECO:0007669"/>
    <property type="project" value="TreeGrafter"/>
</dbReference>
<evidence type="ECO:0000256" key="13">
    <source>
        <dbReference type="ARBA" id="ARBA00023242"/>
    </source>
</evidence>
<dbReference type="SMART" id="SM01076">
    <property type="entry name" value="CG-1"/>
    <property type="match status" value="1"/>
</dbReference>
<feature type="domain" description="CG-1" evidence="16">
    <location>
        <begin position="15"/>
        <end position="141"/>
    </location>
</feature>
<sequence>MAEARRFALTPQLDIEQILLEAQHRWLRPAEICEILRNYRKFRIAPEPPNRPPNGSLFLFDRKVLRYFRKDGHNWRKKKDGKTVKEAHERLKAGSVDVLHCYYAHGEENENFQRRSYWMLEEDYMHIVLVHYREVKSSKASFIRSRDAEENTQVANMDSPSSSNSFTNQCQVPSHVSDAGSPNSAQTSGYEDTETDNYQANSRHHSYFEMQQYDGPVMDSHLLSPYAPTVNDQYEHQRVQTVRPQSDFYSVAQEDITSIYNETGLGLTFSGPRTQFGLTSWNQVLEHCTSEFQSAPFEAAGASAQVCDDTKQDSLALEDFFRNDLSANQEDILSAQGKSVWQLSDTEVGSSVVSILDKENDLPIEGKVTYASLLKQLSLDVASTDGEGLKKYDSFSRWMSNELGEVDDSQINPSSEVYWSTIQSESVAEDSSISNQEQLDTYLVGPSLSQDQLFSILDFSPNWAYTGQQTKVIIMGKFLKNRKDVEKCKWSCMFGEIEVPAEVLEDGTLCCHSPRHKTGQVPFYITCSNRLACSEVREFEYRERNIQYMETSDAYSTRVSEVDLHVRLEKLLSFGSVEQPKPGSGGIIEKQYLISEINSLMMDGDDEWLNTLNQICEKNFSFGIEQDQQLGKLLKGKLHTWLIYKVNEDGKGPNVLDKEGQGVLHLAAALGYYWVIKPTVTAGVSVNFRDVRGWTALHWAAFYGREKTVAALISLGADPGLLTDPTPGFPSGRTPADLASDSGHKGIAGFLAESSLTRHLIALTLKDSNASNLAEVTGATGVGDVAEPAAVPIDYGDMQAGLSLKDSLSAVRNAAQAAARIHQVYRVQSFHRKKLTGYGDETCGISDERALSLIAFKSSKSGQHDLPVHAAAVRIQNKFRGWKGRKEFLVIRQRIVKIQAHIRGHQVRKQYKKFVWTVGIVEKAILRWRRKGSGLRGFRSDGLLEGDSVQNQPQKQDDYDFLQEGRKQSEARLEKALARVKSMVQYPEARDQYSRILNVVTGLQESKESSMNEPEVAIDDDFMIELEELCDDDTFMPPA</sequence>
<dbReference type="AlphaFoldDB" id="A0AAX6DWV1"/>
<dbReference type="FunFam" id="2.60.40.10:FF:000314">
    <property type="entry name" value="Calmodulin-binding transcription activator 2"/>
    <property type="match status" value="1"/>
</dbReference>
<dbReference type="InterPro" id="IPR036770">
    <property type="entry name" value="Ankyrin_rpt-contain_sf"/>
</dbReference>
<evidence type="ECO:0000256" key="14">
    <source>
        <dbReference type="PROSITE-ProRule" id="PRU00023"/>
    </source>
</evidence>
<dbReference type="Gene3D" id="1.20.5.190">
    <property type="match status" value="1"/>
</dbReference>
<dbReference type="Gene3D" id="1.25.40.20">
    <property type="entry name" value="Ankyrin repeat-containing domain"/>
    <property type="match status" value="1"/>
</dbReference>
<dbReference type="SUPFAM" id="SSF52540">
    <property type="entry name" value="P-loop containing nucleoside triphosphate hydrolases"/>
    <property type="match status" value="1"/>
</dbReference>
<evidence type="ECO:0000256" key="5">
    <source>
        <dbReference type="ARBA" id="ARBA00022837"/>
    </source>
</evidence>
<dbReference type="SUPFAM" id="SSF81296">
    <property type="entry name" value="E set domains"/>
    <property type="match status" value="1"/>
</dbReference>
<dbReference type="InterPro" id="IPR005559">
    <property type="entry name" value="CG-1_dom"/>
</dbReference>
<keyword evidence="12" id="KW-0804">Transcription</keyword>
<reference evidence="17" key="1">
    <citation type="journal article" date="2023" name="GigaByte">
        <title>Genome assembly of the bearded iris, Iris pallida Lam.</title>
        <authorList>
            <person name="Bruccoleri R.E."/>
            <person name="Oakeley E.J."/>
            <person name="Faust A.M.E."/>
            <person name="Altorfer M."/>
            <person name="Dessus-Babus S."/>
            <person name="Burckhardt D."/>
            <person name="Oertli M."/>
            <person name="Naumann U."/>
            <person name="Petersen F."/>
            <person name="Wong J."/>
        </authorList>
    </citation>
    <scope>NUCLEOTIDE SEQUENCE</scope>
    <source>
        <strain evidence="17">GSM-AAB239-AS_SAM_17_03QT</strain>
    </source>
</reference>
<dbReference type="Pfam" id="PF01833">
    <property type="entry name" value="TIG"/>
    <property type="match status" value="1"/>
</dbReference>
<evidence type="ECO:0000256" key="15">
    <source>
        <dbReference type="SAM" id="MobiDB-lite"/>
    </source>
</evidence>
<keyword evidence="7" id="KW-0805">Transcription regulation</keyword>
<evidence type="ECO:0000256" key="10">
    <source>
        <dbReference type="ARBA" id="ARBA00023125"/>
    </source>
</evidence>
<feature type="repeat" description="ANK" evidence="14">
    <location>
        <begin position="659"/>
        <end position="691"/>
    </location>
</feature>
<organism evidence="17 18">
    <name type="scientific">Iris pallida</name>
    <name type="common">Sweet iris</name>
    <dbReference type="NCBI Taxonomy" id="29817"/>
    <lineage>
        <taxon>Eukaryota</taxon>
        <taxon>Viridiplantae</taxon>
        <taxon>Streptophyta</taxon>
        <taxon>Embryophyta</taxon>
        <taxon>Tracheophyta</taxon>
        <taxon>Spermatophyta</taxon>
        <taxon>Magnoliopsida</taxon>
        <taxon>Liliopsida</taxon>
        <taxon>Asparagales</taxon>
        <taxon>Iridaceae</taxon>
        <taxon>Iridoideae</taxon>
        <taxon>Irideae</taxon>
        <taxon>Iris</taxon>
    </lineage>
</organism>
<dbReference type="GO" id="GO:0009409">
    <property type="term" value="P:response to cold"/>
    <property type="evidence" value="ECO:0007669"/>
    <property type="project" value="UniProtKB-ARBA"/>
</dbReference>
<evidence type="ECO:0000256" key="1">
    <source>
        <dbReference type="ARBA" id="ARBA00004123"/>
    </source>
</evidence>
<dbReference type="InterPro" id="IPR014756">
    <property type="entry name" value="Ig_E-set"/>
</dbReference>
<dbReference type="InterPro" id="IPR000048">
    <property type="entry name" value="IQ_motif_EF-hand-BS"/>
</dbReference>
<dbReference type="FunFam" id="1.20.5.190:FF:000003">
    <property type="entry name" value="Calmodulin-binding transcription activator 2"/>
    <property type="match status" value="1"/>
</dbReference>
<dbReference type="PROSITE" id="PS50297">
    <property type="entry name" value="ANK_REP_REGION"/>
    <property type="match status" value="1"/>
</dbReference>
<dbReference type="PROSITE" id="PS51437">
    <property type="entry name" value="CG_1"/>
    <property type="match status" value="1"/>
</dbReference>
<dbReference type="Pfam" id="PF12796">
    <property type="entry name" value="Ank_2"/>
    <property type="match status" value="1"/>
</dbReference>
<dbReference type="Pfam" id="PF00612">
    <property type="entry name" value="IQ"/>
    <property type="match status" value="2"/>
</dbReference>
<dbReference type="GO" id="GO:0005516">
    <property type="term" value="F:calmodulin binding"/>
    <property type="evidence" value="ECO:0007669"/>
    <property type="project" value="UniProtKB-KW"/>
</dbReference>
<keyword evidence="3" id="KW-0597">Phosphoprotein</keyword>
<dbReference type="PANTHER" id="PTHR23335">
    <property type="entry name" value="CALMODULIN-BINDING TRANSCRIPTION ACTIVATOR CAMTA"/>
    <property type="match status" value="1"/>
</dbReference>
<dbReference type="GO" id="GO:0005634">
    <property type="term" value="C:nucleus"/>
    <property type="evidence" value="ECO:0007669"/>
    <property type="project" value="UniProtKB-SubCell"/>
</dbReference>
<name>A0AAX6DWV1_IRIPA</name>
<evidence type="ECO:0000256" key="4">
    <source>
        <dbReference type="ARBA" id="ARBA00022737"/>
    </source>
</evidence>
<keyword evidence="9" id="KW-0175">Coiled coil</keyword>
<accession>A0AAX6DWV1</accession>
<protein>
    <submittedName>
        <fullName evidence="17">Calmodulin-binding transcription activator 3-like</fullName>
    </submittedName>
</protein>
<keyword evidence="10" id="KW-0238">DNA-binding</keyword>
<gene>
    <name evidence="17" type="ORF">M6B38_223230</name>
</gene>
<dbReference type="CDD" id="cd23767">
    <property type="entry name" value="IQCD"/>
    <property type="match status" value="1"/>
</dbReference>
<keyword evidence="13" id="KW-0539">Nucleus</keyword>
<evidence type="ECO:0000313" key="17">
    <source>
        <dbReference type="EMBL" id="KAJ6796272.1"/>
    </source>
</evidence>
<dbReference type="SMART" id="SM00248">
    <property type="entry name" value="ANK"/>
    <property type="match status" value="2"/>
</dbReference>
<dbReference type="GO" id="GO:0003690">
    <property type="term" value="F:double-stranded DNA binding"/>
    <property type="evidence" value="ECO:0007669"/>
    <property type="project" value="TreeGrafter"/>
</dbReference>
<evidence type="ECO:0000256" key="8">
    <source>
        <dbReference type="ARBA" id="ARBA00023043"/>
    </source>
</evidence>
<evidence type="ECO:0000313" key="18">
    <source>
        <dbReference type="Proteomes" id="UP001140949"/>
    </source>
</evidence>
<dbReference type="Gene3D" id="2.60.40.10">
    <property type="entry name" value="Immunoglobulins"/>
    <property type="match status" value="1"/>
</dbReference>
<keyword evidence="11" id="KW-0010">Activator</keyword>
<dbReference type="PROSITE" id="PS50088">
    <property type="entry name" value="ANK_REPEAT"/>
    <property type="match status" value="2"/>
</dbReference>
<comment type="similarity">
    <text evidence="2">Belongs to the CAMTA family.</text>
</comment>
<dbReference type="GO" id="GO:0006357">
    <property type="term" value="P:regulation of transcription by RNA polymerase II"/>
    <property type="evidence" value="ECO:0007669"/>
    <property type="project" value="TreeGrafter"/>
</dbReference>